<proteinExistence type="inferred from homology"/>
<comment type="subcellular location">
    <subcellularLocation>
        <location evidence="2">Cell membrane</location>
    </subcellularLocation>
    <subcellularLocation>
        <location evidence="1">Membrane</location>
        <topology evidence="1">Multi-pass membrane protein</topology>
    </subcellularLocation>
</comment>
<evidence type="ECO:0000313" key="11">
    <source>
        <dbReference type="EMBL" id="PZP55832.1"/>
    </source>
</evidence>
<dbReference type="PANTHER" id="PTHR30576">
    <property type="entry name" value="COLANIC BIOSYNTHESIS UDP-GLUCOSE LIPID CARRIER TRANSFERASE"/>
    <property type="match status" value="1"/>
</dbReference>
<feature type="transmembrane region" description="Helical" evidence="9">
    <location>
        <begin position="12"/>
        <end position="40"/>
    </location>
</feature>
<keyword evidence="4" id="KW-1003">Cell membrane</keyword>
<organism evidence="11 12">
    <name type="scientific">Micavibrio aeruginosavorus</name>
    <dbReference type="NCBI Taxonomy" id="349221"/>
    <lineage>
        <taxon>Bacteria</taxon>
        <taxon>Pseudomonadati</taxon>
        <taxon>Bdellovibrionota</taxon>
        <taxon>Bdellovibrionia</taxon>
        <taxon>Bdellovibrionales</taxon>
        <taxon>Pseudobdellovibrionaceae</taxon>
        <taxon>Micavibrio</taxon>
    </lineage>
</organism>
<name>A0A2W5HJH6_9BACT</name>
<comment type="caution">
    <text evidence="11">The sequence shown here is derived from an EMBL/GenBank/DDBJ whole genome shotgun (WGS) entry which is preliminary data.</text>
</comment>
<feature type="domain" description="Bacterial sugar transferase" evidence="10">
    <location>
        <begin position="298"/>
        <end position="491"/>
    </location>
</feature>
<feature type="transmembrane region" description="Helical" evidence="9">
    <location>
        <begin position="65"/>
        <end position="85"/>
    </location>
</feature>
<accession>A0A2W5HJH6</accession>
<dbReference type="Proteomes" id="UP000249739">
    <property type="component" value="Unassembled WGS sequence"/>
</dbReference>
<keyword evidence="5" id="KW-0808">Transferase</keyword>
<dbReference type="EMBL" id="QFOT01000048">
    <property type="protein sequence ID" value="PZP55832.1"/>
    <property type="molecule type" value="Genomic_DNA"/>
</dbReference>
<feature type="transmembrane region" description="Helical" evidence="9">
    <location>
        <begin position="97"/>
        <end position="116"/>
    </location>
</feature>
<keyword evidence="7 9" id="KW-1133">Transmembrane helix</keyword>
<reference evidence="11 12" key="1">
    <citation type="submission" date="2017-08" db="EMBL/GenBank/DDBJ databases">
        <title>Infants hospitalized years apart are colonized by the same room-sourced microbial strains.</title>
        <authorList>
            <person name="Brooks B."/>
            <person name="Olm M.R."/>
            <person name="Firek B.A."/>
            <person name="Baker R."/>
            <person name="Thomas B.C."/>
            <person name="Morowitz M.J."/>
            <person name="Banfield J.F."/>
        </authorList>
    </citation>
    <scope>NUCLEOTIDE SEQUENCE [LARGE SCALE GENOMIC DNA]</scope>
    <source>
        <strain evidence="11">S2_006_000_R2_64</strain>
    </source>
</reference>
<evidence type="ECO:0000256" key="9">
    <source>
        <dbReference type="SAM" id="Phobius"/>
    </source>
</evidence>
<sequence>MHQIVNRKPKSANIGTGGFFVCLGDVLATIIAFIFAGWMVDKLSGLDFNSSLISDFSYISPFERYYLYTGISIACLGYFLIHGHYTHRIPWWNQVRHIAIAAGFSLIVEGFASSVLDIRTTTPLIALNWALCFIAFIFFRLSVFRLRRNSKRWQLPTVIIGDSSTTSDILYAFNADTSTGYDVHTVFLRDLHDTDPHQIDDLPSRYKNLKIEHDLENYEDYIIHNPNNYYVVVLDTFPGILRDRIVESLNKANALYSVVPTISRMSVYEMEPRYFFGYDVMLLQARTSLSHPVSQLGKRSIDFVCSAIGLIAFSPLILMIAISLKLEGNKDSIFYAGERVGQNGKLFKCWKFRTMSPNCDHLLHEYLNKNPEAKKHWEKYLKLPNDPRVTSRTRRILRKSSLDEVPQLWNVLTGTMSLVGPRPILPNEIELYGATINDYTKVKPGITGLWQVSGRNSMSFQRRIYWDSWYVRNWSLWGDIVIILRTIPAVLMRDDGH</sequence>
<evidence type="ECO:0000313" key="12">
    <source>
        <dbReference type="Proteomes" id="UP000249739"/>
    </source>
</evidence>
<evidence type="ECO:0000256" key="2">
    <source>
        <dbReference type="ARBA" id="ARBA00004236"/>
    </source>
</evidence>
<gene>
    <name evidence="11" type="ORF">DI586_05570</name>
</gene>
<dbReference type="InterPro" id="IPR003362">
    <property type="entry name" value="Bact_transf"/>
</dbReference>
<evidence type="ECO:0000256" key="3">
    <source>
        <dbReference type="ARBA" id="ARBA00006464"/>
    </source>
</evidence>
<protein>
    <recommendedName>
        <fullName evidence="10">Bacterial sugar transferase domain-containing protein</fullName>
    </recommendedName>
</protein>
<evidence type="ECO:0000256" key="1">
    <source>
        <dbReference type="ARBA" id="ARBA00004141"/>
    </source>
</evidence>
<dbReference type="Pfam" id="PF02397">
    <property type="entry name" value="Bac_transf"/>
    <property type="match status" value="1"/>
</dbReference>
<dbReference type="PANTHER" id="PTHR30576:SF4">
    <property type="entry name" value="UNDECAPRENYL-PHOSPHATE GALACTOSE PHOSPHOTRANSFERASE"/>
    <property type="match status" value="1"/>
</dbReference>
<evidence type="ECO:0000256" key="4">
    <source>
        <dbReference type="ARBA" id="ARBA00022475"/>
    </source>
</evidence>
<dbReference type="GO" id="GO:0016780">
    <property type="term" value="F:phosphotransferase activity, for other substituted phosphate groups"/>
    <property type="evidence" value="ECO:0007669"/>
    <property type="project" value="TreeGrafter"/>
</dbReference>
<keyword evidence="8 9" id="KW-0472">Membrane</keyword>
<comment type="similarity">
    <text evidence="3">Belongs to the bacterial sugar transferase family.</text>
</comment>
<feature type="transmembrane region" description="Helical" evidence="9">
    <location>
        <begin position="303"/>
        <end position="324"/>
    </location>
</feature>
<evidence type="ECO:0000256" key="8">
    <source>
        <dbReference type="ARBA" id="ARBA00023136"/>
    </source>
</evidence>
<feature type="transmembrane region" description="Helical" evidence="9">
    <location>
        <begin position="122"/>
        <end position="143"/>
    </location>
</feature>
<keyword evidence="6 9" id="KW-0812">Transmembrane</keyword>
<evidence type="ECO:0000256" key="6">
    <source>
        <dbReference type="ARBA" id="ARBA00022692"/>
    </source>
</evidence>
<dbReference type="InterPro" id="IPR017475">
    <property type="entry name" value="EPS_sugar_tfrase"/>
</dbReference>
<evidence type="ECO:0000259" key="10">
    <source>
        <dbReference type="Pfam" id="PF02397"/>
    </source>
</evidence>
<dbReference type="NCBIfam" id="TIGR03025">
    <property type="entry name" value="EPS_sugtrans"/>
    <property type="match status" value="1"/>
</dbReference>
<evidence type="ECO:0000256" key="7">
    <source>
        <dbReference type="ARBA" id="ARBA00022989"/>
    </source>
</evidence>
<dbReference type="GO" id="GO:0005886">
    <property type="term" value="C:plasma membrane"/>
    <property type="evidence" value="ECO:0007669"/>
    <property type="project" value="UniProtKB-SubCell"/>
</dbReference>
<evidence type="ECO:0000256" key="5">
    <source>
        <dbReference type="ARBA" id="ARBA00022679"/>
    </source>
</evidence>
<dbReference type="AlphaFoldDB" id="A0A2W5HJH6"/>